<organism evidence="11 12">
    <name type="scientific">Glutinoglossum americanum</name>
    <dbReference type="NCBI Taxonomy" id="1670608"/>
    <lineage>
        <taxon>Eukaryota</taxon>
        <taxon>Fungi</taxon>
        <taxon>Dikarya</taxon>
        <taxon>Ascomycota</taxon>
        <taxon>Pezizomycotina</taxon>
        <taxon>Geoglossomycetes</taxon>
        <taxon>Geoglossales</taxon>
        <taxon>Geoglossaceae</taxon>
        <taxon>Glutinoglossum</taxon>
    </lineage>
</organism>
<keyword evidence="4 9" id="KW-0805">Transcription regulation</keyword>
<keyword evidence="12" id="KW-1185">Reference proteome</keyword>
<feature type="region of interest" description="Disordered" evidence="10">
    <location>
        <begin position="185"/>
        <end position="219"/>
    </location>
</feature>
<dbReference type="Proteomes" id="UP000698800">
    <property type="component" value="Unassembled WGS sequence"/>
</dbReference>
<dbReference type="InterPro" id="IPR019364">
    <property type="entry name" value="Mediatior_Med8_fun/met"/>
</dbReference>
<evidence type="ECO:0000313" key="11">
    <source>
        <dbReference type="EMBL" id="KAH0538268.1"/>
    </source>
</evidence>
<feature type="compositionally biased region" description="Acidic residues" evidence="10">
    <location>
        <begin position="186"/>
        <end position="203"/>
    </location>
</feature>
<keyword evidence="5 9" id="KW-0010">Activator</keyword>
<keyword evidence="7 9" id="KW-0539">Nucleus</keyword>
<comment type="subunit">
    <text evidence="9">Component of the Mediator complex.</text>
</comment>
<dbReference type="OrthoDB" id="5329317at2759"/>
<gene>
    <name evidence="9" type="primary">MED8</name>
    <name evidence="11" type="ORF">FGG08_005139</name>
</gene>
<dbReference type="EMBL" id="JAGHQL010000116">
    <property type="protein sequence ID" value="KAH0538268.1"/>
    <property type="molecule type" value="Genomic_DNA"/>
</dbReference>
<evidence type="ECO:0000256" key="5">
    <source>
        <dbReference type="ARBA" id="ARBA00023159"/>
    </source>
</evidence>
<evidence type="ECO:0000256" key="10">
    <source>
        <dbReference type="SAM" id="MobiDB-lite"/>
    </source>
</evidence>
<accession>A0A9P8I625</accession>
<dbReference type="Gene3D" id="6.10.250.2610">
    <property type="match status" value="1"/>
</dbReference>
<evidence type="ECO:0000256" key="9">
    <source>
        <dbReference type="RuleBase" id="RU364144"/>
    </source>
</evidence>
<feature type="region of interest" description="Disordered" evidence="10">
    <location>
        <begin position="239"/>
        <end position="260"/>
    </location>
</feature>
<comment type="subcellular location">
    <subcellularLocation>
        <location evidence="1 9">Nucleus</location>
    </subcellularLocation>
</comment>
<proteinExistence type="inferred from homology"/>
<evidence type="ECO:0000256" key="2">
    <source>
        <dbReference type="ARBA" id="ARBA00005716"/>
    </source>
</evidence>
<comment type="function">
    <text evidence="9">Component of the Mediator complex, a coactivator involved in the regulated transcription of nearly all RNA polymerase II-dependent genes. Mediator functions as a bridge to convey information from gene-specific regulatory proteins to the basal RNA polymerase II transcription machinery. Mediator is recruited to promoters by direct interactions with regulatory proteins and serves as a scaffold for the assembly of a functional preinitiation complex with RNA polymerase II and the general transcription factors.</text>
</comment>
<dbReference type="GO" id="GO:0003712">
    <property type="term" value="F:transcription coregulator activity"/>
    <property type="evidence" value="ECO:0007669"/>
    <property type="project" value="InterPro"/>
</dbReference>
<reference evidence="11" key="1">
    <citation type="submission" date="2021-03" db="EMBL/GenBank/DDBJ databases">
        <title>Comparative genomics and phylogenomic investigation of the class Geoglossomycetes provide insights into ecological specialization and systematics.</title>
        <authorList>
            <person name="Melie T."/>
            <person name="Pirro S."/>
            <person name="Miller A.N."/>
            <person name="Quandt A."/>
        </authorList>
    </citation>
    <scope>NUCLEOTIDE SEQUENCE</scope>
    <source>
        <strain evidence="11">GBOQ0MN5Z8</strain>
    </source>
</reference>
<evidence type="ECO:0000256" key="3">
    <source>
        <dbReference type="ARBA" id="ARBA00020637"/>
    </source>
</evidence>
<keyword evidence="6 9" id="KW-0804">Transcription</keyword>
<evidence type="ECO:0000256" key="8">
    <source>
        <dbReference type="ARBA" id="ARBA00031261"/>
    </source>
</evidence>
<protein>
    <recommendedName>
        <fullName evidence="3 9">Mediator of RNA polymerase II transcription subunit 8</fullName>
    </recommendedName>
    <alternativeName>
        <fullName evidence="8 9">Mediator complex subunit 8</fullName>
    </alternativeName>
</protein>
<dbReference type="Pfam" id="PF10232">
    <property type="entry name" value="Med8"/>
    <property type="match status" value="1"/>
</dbReference>
<comment type="caution">
    <text evidence="11">The sequence shown here is derived from an EMBL/GenBank/DDBJ whole genome shotgun (WGS) entry which is preliminary data.</text>
</comment>
<dbReference type="AlphaFoldDB" id="A0A9P8I625"/>
<dbReference type="PANTHER" id="PTHR13074">
    <property type="entry name" value="MEDIATOR OF RNA POLYMERASE II TRANSCRIPTION SUBUNIT 8"/>
    <property type="match status" value="1"/>
</dbReference>
<evidence type="ECO:0000313" key="12">
    <source>
        <dbReference type="Proteomes" id="UP000698800"/>
    </source>
</evidence>
<feature type="compositionally biased region" description="Low complexity" evidence="10">
    <location>
        <begin position="240"/>
        <end position="251"/>
    </location>
</feature>
<dbReference type="GO" id="GO:0000978">
    <property type="term" value="F:RNA polymerase II cis-regulatory region sequence-specific DNA binding"/>
    <property type="evidence" value="ECO:0007669"/>
    <property type="project" value="TreeGrafter"/>
</dbReference>
<evidence type="ECO:0000256" key="6">
    <source>
        <dbReference type="ARBA" id="ARBA00023163"/>
    </source>
</evidence>
<dbReference type="PANTHER" id="PTHR13074:SF9">
    <property type="entry name" value="MEDIATOR OF RNA POLYMERASE II TRANSCRIPTION SUBUNIT 8"/>
    <property type="match status" value="1"/>
</dbReference>
<dbReference type="GO" id="GO:0070847">
    <property type="term" value="C:core mediator complex"/>
    <property type="evidence" value="ECO:0007669"/>
    <property type="project" value="TreeGrafter"/>
</dbReference>
<dbReference type="GO" id="GO:0016592">
    <property type="term" value="C:mediator complex"/>
    <property type="evidence" value="ECO:0007669"/>
    <property type="project" value="InterPro"/>
</dbReference>
<evidence type="ECO:0000256" key="1">
    <source>
        <dbReference type="ARBA" id="ARBA00004123"/>
    </source>
</evidence>
<dbReference type="Gene3D" id="1.20.58.1710">
    <property type="match status" value="1"/>
</dbReference>
<name>A0A9P8I625_9PEZI</name>
<comment type="similarity">
    <text evidence="2 9">Belongs to the Mediator complex subunit 8 family.</text>
</comment>
<evidence type="ECO:0000256" key="7">
    <source>
        <dbReference type="ARBA" id="ARBA00023242"/>
    </source>
</evidence>
<sequence>MNSASLTPSDIKALEQTRQKLFQLTKHLGSLQNAVQQNESLPSWPTLQNTATIISTNLLTLSAHLQTHHDLFNSILVYPLPSFPGQTQETLLQVLLRKKFEPRVEDWVERGHAGGLACETIASDNDGGKKTKLTANELVELWEWAGRAANEEAKRRSWGDDEEFTLEEREGGVANVATGLRRRLEFDEDEEEGEGDTEMEDAGFEGYKKDPERSPVSNDIVPLRLEEILRFTSTGALPGSTTSIATATTTTNPMKRGRGW</sequence>
<evidence type="ECO:0000256" key="4">
    <source>
        <dbReference type="ARBA" id="ARBA00023015"/>
    </source>
</evidence>
<dbReference type="GO" id="GO:0006357">
    <property type="term" value="P:regulation of transcription by RNA polymerase II"/>
    <property type="evidence" value="ECO:0007669"/>
    <property type="project" value="InterPro"/>
</dbReference>